<feature type="region of interest" description="Disordered" evidence="1">
    <location>
        <begin position="457"/>
        <end position="484"/>
    </location>
</feature>
<dbReference type="Proteomes" id="UP001273166">
    <property type="component" value="Unassembled WGS sequence"/>
</dbReference>
<evidence type="ECO:0000313" key="4">
    <source>
        <dbReference type="Proteomes" id="UP001273166"/>
    </source>
</evidence>
<feature type="compositionally biased region" description="Basic and acidic residues" evidence="1">
    <location>
        <begin position="470"/>
        <end position="481"/>
    </location>
</feature>
<sequence>MTDSIAGHVARCLTLFRALLEPPDGDDLDFPDPGVVLQMMDERSRFKVWAGNIGAHRTGMSSLDYRLRDASHIKSQVLDLVRDLIQLIEDASAIAKGEETPWDQRDSGEDGYVGSDSDDEAPDTELGQIAADMADVINCLLRLTVTIRNPAPHDRYIQAKDTDASYFEPYDVQHVRSKFSEIEPWLEERLGKAISRRRQYLRYRQSHHQKLSRGLDQELDEGNGLEDETIASSIPSHLKEGRNTDTSVLRDDGSDAGMSQTSYATSMASSDRLTIPPLPKEAYAGPFECPLCHMIIEVRDRRAWKKHVYGDLQPYVCLENDCMTPEREYFRRHEWIEHVKQNHWKTYRCLLCQSKLSSFADCKSHLEASHPSKRSPGELDALVKLCEQALDISKGMPCPLCREDLNSIPQYQCHVGRHQEQLSLFALPSLDTEGEVDGDEEDSGDHQDTDSILEDQADAHSRSQIVSPESGEHPTGGHEDASSVPDGYIVEVKRIYREREGMEEEELTGRRKTHLDGQLEVPEKVTIDAALRELKEAQERQIDWMKQATELLAGIKAAEHIWKEKDAMGEDGSAPYPPCLQLD</sequence>
<feature type="compositionally biased region" description="Basic and acidic residues" evidence="1">
    <location>
        <begin position="98"/>
        <end position="108"/>
    </location>
</feature>
<dbReference type="InterPro" id="IPR058925">
    <property type="entry name" value="zf-C2H2_AcuF"/>
</dbReference>
<feature type="compositionally biased region" description="Polar residues" evidence="1">
    <location>
        <begin position="257"/>
        <end position="271"/>
    </location>
</feature>
<dbReference type="AlphaFoldDB" id="A0AAJ0GNM0"/>
<feature type="region of interest" description="Disordered" evidence="1">
    <location>
        <begin position="231"/>
        <end position="271"/>
    </location>
</feature>
<protein>
    <recommendedName>
        <fullName evidence="2">C2H2-type domain-containing protein</fullName>
    </recommendedName>
</protein>
<dbReference type="Pfam" id="PF26082">
    <property type="entry name" value="zf-C2H2_AcuF"/>
    <property type="match status" value="1"/>
</dbReference>
<feature type="compositionally biased region" description="Basic and acidic residues" evidence="1">
    <location>
        <begin position="237"/>
        <end position="253"/>
    </location>
</feature>
<evidence type="ECO:0000313" key="3">
    <source>
        <dbReference type="EMBL" id="KAK3303045.1"/>
    </source>
</evidence>
<evidence type="ECO:0000259" key="2">
    <source>
        <dbReference type="PROSITE" id="PS00028"/>
    </source>
</evidence>
<feature type="region of interest" description="Disordered" evidence="1">
    <location>
        <begin position="98"/>
        <end position="123"/>
    </location>
</feature>
<feature type="domain" description="C2H2-type" evidence="2">
    <location>
        <begin position="349"/>
        <end position="370"/>
    </location>
</feature>
<accession>A0AAJ0GNM0</accession>
<proteinExistence type="predicted"/>
<evidence type="ECO:0000256" key="1">
    <source>
        <dbReference type="SAM" id="MobiDB-lite"/>
    </source>
</evidence>
<dbReference type="RefSeq" id="XP_062718825.1">
    <property type="nucleotide sequence ID" value="XM_062869707.1"/>
</dbReference>
<dbReference type="PROSITE" id="PS00028">
    <property type="entry name" value="ZINC_FINGER_C2H2_1"/>
    <property type="match status" value="1"/>
</dbReference>
<dbReference type="EMBL" id="JAUDZG010000006">
    <property type="protein sequence ID" value="KAK3303045.1"/>
    <property type="molecule type" value="Genomic_DNA"/>
</dbReference>
<dbReference type="SMART" id="SM00355">
    <property type="entry name" value="ZnF_C2H2"/>
    <property type="match status" value="3"/>
</dbReference>
<dbReference type="PANTHER" id="PTHR35391">
    <property type="entry name" value="C2H2-TYPE DOMAIN-CONTAINING PROTEIN-RELATED"/>
    <property type="match status" value="1"/>
</dbReference>
<reference evidence="3" key="2">
    <citation type="submission" date="2023-06" db="EMBL/GenBank/DDBJ databases">
        <authorList>
            <consortium name="Lawrence Berkeley National Laboratory"/>
            <person name="Mondo S.J."/>
            <person name="Hensen N."/>
            <person name="Bonometti L."/>
            <person name="Westerberg I."/>
            <person name="Brannstrom I.O."/>
            <person name="Guillou S."/>
            <person name="Cros-Aarteil S."/>
            <person name="Calhoun S."/>
            <person name="Haridas S."/>
            <person name="Kuo A."/>
            <person name="Pangilinan J."/>
            <person name="Riley R."/>
            <person name="Labutti K."/>
            <person name="Andreopoulos B."/>
            <person name="Lipzen A."/>
            <person name="Chen C."/>
            <person name="Yanf M."/>
            <person name="Daum C."/>
            <person name="Ng V."/>
            <person name="Clum A."/>
            <person name="Steindorff A."/>
            <person name="Ohm R."/>
            <person name="Martin F."/>
            <person name="Silar P."/>
            <person name="Natvig D."/>
            <person name="Lalanne C."/>
            <person name="Gautier V."/>
            <person name="Ament-Velasquez S.L."/>
            <person name="Kruys A."/>
            <person name="Hutchinson M.I."/>
            <person name="Powell A.J."/>
            <person name="Barry K."/>
            <person name="Miller A.N."/>
            <person name="Grigoriev I.V."/>
            <person name="Debuchy R."/>
            <person name="Gladieux P."/>
            <person name="Thoren M.H."/>
            <person name="Johannesson H."/>
        </authorList>
    </citation>
    <scope>NUCLEOTIDE SEQUENCE</scope>
    <source>
        <strain evidence="3">CBS 333.67</strain>
    </source>
</reference>
<keyword evidence="4" id="KW-1185">Reference proteome</keyword>
<reference evidence="3" key="1">
    <citation type="journal article" date="2023" name="Mol. Phylogenet. Evol.">
        <title>Genome-scale phylogeny and comparative genomics of the fungal order Sordariales.</title>
        <authorList>
            <person name="Hensen N."/>
            <person name="Bonometti L."/>
            <person name="Westerberg I."/>
            <person name="Brannstrom I.O."/>
            <person name="Guillou S."/>
            <person name="Cros-Aarteil S."/>
            <person name="Calhoun S."/>
            <person name="Haridas S."/>
            <person name="Kuo A."/>
            <person name="Mondo S."/>
            <person name="Pangilinan J."/>
            <person name="Riley R."/>
            <person name="LaButti K."/>
            <person name="Andreopoulos B."/>
            <person name="Lipzen A."/>
            <person name="Chen C."/>
            <person name="Yan M."/>
            <person name="Daum C."/>
            <person name="Ng V."/>
            <person name="Clum A."/>
            <person name="Steindorff A."/>
            <person name="Ohm R.A."/>
            <person name="Martin F."/>
            <person name="Silar P."/>
            <person name="Natvig D.O."/>
            <person name="Lalanne C."/>
            <person name="Gautier V."/>
            <person name="Ament-Velasquez S.L."/>
            <person name="Kruys A."/>
            <person name="Hutchinson M.I."/>
            <person name="Powell A.J."/>
            <person name="Barry K."/>
            <person name="Miller A.N."/>
            <person name="Grigoriev I.V."/>
            <person name="Debuchy R."/>
            <person name="Gladieux P."/>
            <person name="Hiltunen Thoren M."/>
            <person name="Johannesson H."/>
        </authorList>
    </citation>
    <scope>NUCLEOTIDE SEQUENCE</scope>
    <source>
        <strain evidence="3">CBS 333.67</strain>
    </source>
</reference>
<dbReference type="InterPro" id="IPR013087">
    <property type="entry name" value="Znf_C2H2_type"/>
</dbReference>
<name>A0AAJ0GNM0_9PEZI</name>
<comment type="caution">
    <text evidence="3">The sequence shown here is derived from an EMBL/GenBank/DDBJ whole genome shotgun (WGS) entry which is preliminary data.</text>
</comment>
<gene>
    <name evidence="3" type="ORF">B0T15DRAFT_538931</name>
</gene>
<organism evidence="3 4">
    <name type="scientific">Chaetomium strumarium</name>
    <dbReference type="NCBI Taxonomy" id="1170767"/>
    <lineage>
        <taxon>Eukaryota</taxon>
        <taxon>Fungi</taxon>
        <taxon>Dikarya</taxon>
        <taxon>Ascomycota</taxon>
        <taxon>Pezizomycotina</taxon>
        <taxon>Sordariomycetes</taxon>
        <taxon>Sordariomycetidae</taxon>
        <taxon>Sordariales</taxon>
        <taxon>Chaetomiaceae</taxon>
        <taxon>Chaetomium</taxon>
    </lineage>
</organism>
<dbReference type="GeneID" id="87888536"/>
<dbReference type="PANTHER" id="PTHR35391:SF7">
    <property type="entry name" value="C2H2-TYPE DOMAIN-CONTAINING PROTEIN"/>
    <property type="match status" value="1"/>
</dbReference>